<keyword evidence="5" id="KW-1185">Reference proteome</keyword>
<dbReference type="EMBL" id="CP144751">
    <property type="protein sequence ID" value="WVZ83776.1"/>
    <property type="molecule type" value="Genomic_DNA"/>
</dbReference>
<evidence type="ECO:0000313" key="5">
    <source>
        <dbReference type="Proteomes" id="UP001341281"/>
    </source>
</evidence>
<keyword evidence="2" id="KW-1133">Transmembrane helix</keyword>
<organism evidence="4 5">
    <name type="scientific">Paspalum notatum var. saurae</name>
    <dbReference type="NCBI Taxonomy" id="547442"/>
    <lineage>
        <taxon>Eukaryota</taxon>
        <taxon>Viridiplantae</taxon>
        <taxon>Streptophyta</taxon>
        <taxon>Embryophyta</taxon>
        <taxon>Tracheophyta</taxon>
        <taxon>Spermatophyta</taxon>
        <taxon>Magnoliopsida</taxon>
        <taxon>Liliopsida</taxon>
        <taxon>Poales</taxon>
        <taxon>Poaceae</taxon>
        <taxon>PACMAD clade</taxon>
        <taxon>Panicoideae</taxon>
        <taxon>Andropogonodae</taxon>
        <taxon>Paspaleae</taxon>
        <taxon>Paspalinae</taxon>
        <taxon>Paspalum</taxon>
    </lineage>
</organism>
<keyword evidence="2" id="KW-0472">Membrane</keyword>
<dbReference type="Pfam" id="PF13968">
    <property type="entry name" value="DUF4220"/>
    <property type="match status" value="1"/>
</dbReference>
<keyword evidence="2" id="KW-0812">Transmembrane</keyword>
<sequence>MDVRPQDLWIRWGIQFLLLLSLTLQAVLLPLAGVRCRRASMLQRAFLWLLYQLADSTASYALASISLGNTNTEREHQLVPFWVPFLLLHLGSPDSIGAYAFEDNQLWLRHLQILLVQLLEAMYILYKYFSRTRFDSIALATTLMCAVGVTKYVESVEALRRGNLDSIRSSPRKKQSSSTSRHYHFHALDQDSSKKLDRPAKEGGGGGDDDEAYLRRSHYLFNICKCATVDSWLDLQNDLESETVMMFKELRKGDFKSMWGVMEMELSLMYDVIYTKASVIHTWPGYSIHLTSSVAVVASLLLFHFRGNKEVNSSADVGVTCTLLAGAVILESASLLGALGSTWAYAFLCTTRWSWLQYNALCIGRWDQLRRLVKKIKGTDSSNTSRRRWSGKMGQYNMLHFCSRRGMARRPLLGRLVMTLGRIELEELWDRWHYAGTIDISDRLRSKMFDFVKGYKTEINTQGVIRKRWGEHAFLKNEEQVLYEIMNISVNTGLVQSMIYRKTCENMTDMWKEMDKENCPKDELAKFIYKDNPDYCTDKPRLSYANRVAKKLLEKDSLAVLQLLLDVWMDFLVYAANRCSRESHVKKLSTGSELTTVLWIMTDHLYQEYNALEDA</sequence>
<feature type="transmembrane region" description="Helical" evidence="2">
    <location>
        <begin position="12"/>
        <end position="34"/>
    </location>
</feature>
<dbReference type="AlphaFoldDB" id="A0AAQ3U1N3"/>
<accession>A0AAQ3U1N3</accession>
<dbReference type="Proteomes" id="UP001341281">
    <property type="component" value="Chromosome 07"/>
</dbReference>
<feature type="compositionally biased region" description="Basic and acidic residues" evidence="1">
    <location>
        <begin position="190"/>
        <end position="201"/>
    </location>
</feature>
<evidence type="ECO:0000313" key="4">
    <source>
        <dbReference type="EMBL" id="WVZ83776.1"/>
    </source>
</evidence>
<name>A0AAQ3U1N3_PASNO</name>
<dbReference type="InterPro" id="IPR007658">
    <property type="entry name" value="DUF594"/>
</dbReference>
<gene>
    <name evidence="4" type="ORF">U9M48_030881</name>
</gene>
<dbReference type="Pfam" id="PF04578">
    <property type="entry name" value="DUF594"/>
    <property type="match status" value="1"/>
</dbReference>
<evidence type="ECO:0000256" key="2">
    <source>
        <dbReference type="SAM" id="Phobius"/>
    </source>
</evidence>
<protein>
    <recommendedName>
        <fullName evidence="3">DUF4220 domain-containing protein</fullName>
    </recommendedName>
</protein>
<dbReference type="PANTHER" id="PTHR31325">
    <property type="entry name" value="OS01G0798800 PROTEIN-RELATED"/>
    <property type="match status" value="1"/>
</dbReference>
<proteinExistence type="predicted"/>
<evidence type="ECO:0000256" key="1">
    <source>
        <dbReference type="SAM" id="MobiDB-lite"/>
    </source>
</evidence>
<evidence type="ECO:0000259" key="3">
    <source>
        <dbReference type="Pfam" id="PF13968"/>
    </source>
</evidence>
<reference evidence="4 5" key="1">
    <citation type="submission" date="2024-02" db="EMBL/GenBank/DDBJ databases">
        <title>High-quality chromosome-scale genome assembly of Pensacola bahiagrass (Paspalum notatum Flugge var. saurae).</title>
        <authorList>
            <person name="Vega J.M."/>
            <person name="Podio M."/>
            <person name="Orjuela J."/>
            <person name="Siena L.A."/>
            <person name="Pessino S.C."/>
            <person name="Combes M.C."/>
            <person name="Mariac C."/>
            <person name="Albertini E."/>
            <person name="Pupilli F."/>
            <person name="Ortiz J.P.A."/>
            <person name="Leblanc O."/>
        </authorList>
    </citation>
    <scope>NUCLEOTIDE SEQUENCE [LARGE SCALE GENOMIC DNA]</scope>
    <source>
        <strain evidence="4">R1</strain>
        <tissue evidence="4">Leaf</tissue>
    </source>
</reference>
<dbReference type="InterPro" id="IPR025315">
    <property type="entry name" value="DUF4220"/>
</dbReference>
<feature type="region of interest" description="Disordered" evidence="1">
    <location>
        <begin position="190"/>
        <end position="209"/>
    </location>
</feature>
<feature type="domain" description="DUF4220" evidence="3">
    <location>
        <begin position="48"/>
        <end position="401"/>
    </location>
</feature>